<organism evidence="2 3">
    <name type="scientific">Phytophthora fragariae</name>
    <dbReference type="NCBI Taxonomy" id="53985"/>
    <lineage>
        <taxon>Eukaryota</taxon>
        <taxon>Sar</taxon>
        <taxon>Stramenopiles</taxon>
        <taxon>Oomycota</taxon>
        <taxon>Peronosporomycetes</taxon>
        <taxon>Peronosporales</taxon>
        <taxon>Peronosporaceae</taxon>
        <taxon>Phytophthora</taxon>
    </lineage>
</organism>
<feature type="non-terminal residue" evidence="2">
    <location>
        <position position="56"/>
    </location>
</feature>
<accession>A0A6G0MLN3</accession>
<name>A0A6G0MLN3_9STRA</name>
<gene>
    <name evidence="2" type="ORF">PF004_g27328</name>
</gene>
<evidence type="ECO:0000313" key="3">
    <source>
        <dbReference type="Proteomes" id="UP000476176"/>
    </source>
</evidence>
<dbReference type="Proteomes" id="UP000476176">
    <property type="component" value="Unassembled WGS sequence"/>
</dbReference>
<dbReference type="AlphaFoldDB" id="A0A6G0MLN3"/>
<reference evidence="2 3" key="1">
    <citation type="submission" date="2018-09" db="EMBL/GenBank/DDBJ databases">
        <title>Genomic investigation of the strawberry pathogen Phytophthora fragariae indicates pathogenicity is determined by transcriptional variation in three key races.</title>
        <authorList>
            <person name="Adams T.M."/>
            <person name="Armitage A.D."/>
            <person name="Sobczyk M.K."/>
            <person name="Bates H.J."/>
            <person name="Dunwell J.M."/>
            <person name="Nellist C.F."/>
            <person name="Harrison R.J."/>
        </authorList>
    </citation>
    <scope>NUCLEOTIDE SEQUENCE [LARGE SCALE GENOMIC DNA]</scope>
    <source>
        <strain evidence="2 3">BC-23</strain>
    </source>
</reference>
<feature type="region of interest" description="Disordered" evidence="1">
    <location>
        <begin position="1"/>
        <end position="24"/>
    </location>
</feature>
<proteinExistence type="predicted"/>
<comment type="caution">
    <text evidence="2">The sequence shown here is derived from an EMBL/GenBank/DDBJ whole genome shotgun (WGS) entry which is preliminary data.</text>
</comment>
<sequence length="56" mass="5927">MCMAAHAPTPQDRPGQELRPGQHAAGLCSVRARRSFQGAGAMRGQRLDGVLPTALE</sequence>
<protein>
    <submittedName>
        <fullName evidence="2">Uncharacterized protein</fullName>
    </submittedName>
</protein>
<evidence type="ECO:0000313" key="2">
    <source>
        <dbReference type="EMBL" id="KAE9172218.1"/>
    </source>
</evidence>
<dbReference type="EMBL" id="QXGC01003931">
    <property type="protein sequence ID" value="KAE9172218.1"/>
    <property type="molecule type" value="Genomic_DNA"/>
</dbReference>
<evidence type="ECO:0000256" key="1">
    <source>
        <dbReference type="SAM" id="MobiDB-lite"/>
    </source>
</evidence>